<dbReference type="InterPro" id="IPR043128">
    <property type="entry name" value="Rev_trsase/Diguanyl_cyclase"/>
</dbReference>
<dbReference type="SMART" id="SM00267">
    <property type="entry name" value="GGDEF"/>
    <property type="match status" value="1"/>
</dbReference>
<dbReference type="SUPFAM" id="SSF55073">
    <property type="entry name" value="Nucleotide cyclase"/>
    <property type="match status" value="1"/>
</dbReference>
<dbReference type="InterPro" id="IPR013656">
    <property type="entry name" value="PAS_4"/>
</dbReference>
<dbReference type="Gene3D" id="3.30.450.20">
    <property type="entry name" value="PAS domain"/>
    <property type="match status" value="2"/>
</dbReference>
<protein>
    <submittedName>
        <fullName evidence="3">Diguanylate cyclase</fullName>
    </submittedName>
</protein>
<dbReference type="PANTHER" id="PTHR44757">
    <property type="entry name" value="DIGUANYLATE CYCLASE DGCP"/>
    <property type="match status" value="1"/>
</dbReference>
<dbReference type="Proteomes" id="UP000433575">
    <property type="component" value="Unassembled WGS sequence"/>
</dbReference>
<name>A0A6N7SBP5_9FIRM</name>
<dbReference type="CDD" id="cd01949">
    <property type="entry name" value="GGDEF"/>
    <property type="match status" value="1"/>
</dbReference>
<dbReference type="InterPro" id="IPR029787">
    <property type="entry name" value="Nucleotide_cyclase"/>
</dbReference>
<dbReference type="AlphaFoldDB" id="A0A6N7SBP5"/>
<gene>
    <name evidence="4" type="ORF">GKD88_18460</name>
    <name evidence="3" type="ORF">GKE08_18550</name>
</gene>
<comment type="caution">
    <text evidence="3">The sequence shown here is derived from an EMBL/GenBank/DDBJ whole genome shotgun (WGS) entry which is preliminary data.</text>
</comment>
<dbReference type="Pfam" id="PF08448">
    <property type="entry name" value="PAS_4"/>
    <property type="match status" value="2"/>
</dbReference>
<evidence type="ECO:0000313" key="3">
    <source>
        <dbReference type="EMBL" id="MSA91324.1"/>
    </source>
</evidence>
<dbReference type="PROSITE" id="PS50112">
    <property type="entry name" value="PAS"/>
    <property type="match status" value="2"/>
</dbReference>
<sequence>MFHCKLQVLIISSSPAWERAMSLALTPQRFELELKTTPELADQPLAKIDMLVLDEPPLEDLAALRKRCGSQTLLIVCTGASADDPIWTTLCRLCDDVWRTPMPQPLITQTFQRWLDSLKTQKELWLTNNYLESTINSIPDLVWFKDIRGVHLNVNDAFCHAVGKTKEDVIGRGHYYIWDLKQEEYEKGEYVCLETEEMVLKARKTCLFDEKVKSKHGLRQFKTYKTPILDEDGEPMGTVGIAHDVTDLENMGTEMAILLRSMPFSILVVNSDNVIINVNERFEDYFSVHPDEILGQNYSQWQARVFPDLHGAETSEFREATIQDEKGERLLEIRKEPIYDIFMNLAGQLYIFRDITTQRQMEQQILFNSNTDFLTGLFNRRHFYEILAKERGDQRVSLIYVDLDYFKLLNDTQGHQAGDEALILTSDLLKQCFPDAVLTRLGGDEFLILYLGNWELNDLKYRAEIFLREMSEQCRSHSELPHLTASIGIAQTDDPQLSVDQLMQRSDQALYQAKQQGRDQICIYGTEK</sequence>
<dbReference type="EMBL" id="WKPJ01000053">
    <property type="protein sequence ID" value="MSA91324.1"/>
    <property type="molecule type" value="Genomic_DNA"/>
</dbReference>
<evidence type="ECO:0000259" key="1">
    <source>
        <dbReference type="PROSITE" id="PS50112"/>
    </source>
</evidence>
<feature type="domain" description="GGDEF" evidence="2">
    <location>
        <begin position="394"/>
        <end position="526"/>
    </location>
</feature>
<organism evidence="3 5">
    <name type="scientific">Holdemania massiliensis</name>
    <dbReference type="NCBI Taxonomy" id="1468449"/>
    <lineage>
        <taxon>Bacteria</taxon>
        <taxon>Bacillati</taxon>
        <taxon>Bacillota</taxon>
        <taxon>Erysipelotrichia</taxon>
        <taxon>Erysipelotrichales</taxon>
        <taxon>Erysipelotrichaceae</taxon>
        <taxon>Holdemania</taxon>
    </lineage>
</organism>
<dbReference type="SMART" id="SM00091">
    <property type="entry name" value="PAS"/>
    <property type="match status" value="2"/>
</dbReference>
<dbReference type="InterPro" id="IPR000160">
    <property type="entry name" value="GGDEF_dom"/>
</dbReference>
<evidence type="ECO:0000313" key="4">
    <source>
        <dbReference type="EMBL" id="MSC35101.1"/>
    </source>
</evidence>
<dbReference type="Pfam" id="PF00990">
    <property type="entry name" value="GGDEF"/>
    <property type="match status" value="1"/>
</dbReference>
<dbReference type="InterPro" id="IPR052155">
    <property type="entry name" value="Biofilm_reg_signaling"/>
</dbReference>
<feature type="domain" description="PAS" evidence="1">
    <location>
        <begin position="251"/>
        <end position="297"/>
    </location>
</feature>
<dbReference type="InterPro" id="IPR035965">
    <property type="entry name" value="PAS-like_dom_sf"/>
</dbReference>
<dbReference type="PROSITE" id="PS50887">
    <property type="entry name" value="GGDEF"/>
    <property type="match status" value="1"/>
</dbReference>
<proteinExistence type="predicted"/>
<dbReference type="OrthoDB" id="9805474at2"/>
<dbReference type="InterPro" id="IPR000014">
    <property type="entry name" value="PAS"/>
</dbReference>
<accession>A0A6N7SBP5</accession>
<keyword evidence="6" id="KW-1185">Reference proteome</keyword>
<dbReference type="NCBIfam" id="TIGR00229">
    <property type="entry name" value="sensory_box"/>
    <property type="match status" value="2"/>
</dbReference>
<dbReference type="RefSeq" id="WP_154240633.1">
    <property type="nucleotide sequence ID" value="NZ_CALJPI010000280.1"/>
</dbReference>
<evidence type="ECO:0000313" key="6">
    <source>
        <dbReference type="Proteomes" id="UP000480929"/>
    </source>
</evidence>
<dbReference type="NCBIfam" id="TIGR00254">
    <property type="entry name" value="GGDEF"/>
    <property type="match status" value="1"/>
</dbReference>
<dbReference type="Proteomes" id="UP000480929">
    <property type="component" value="Unassembled WGS sequence"/>
</dbReference>
<evidence type="ECO:0000313" key="5">
    <source>
        <dbReference type="Proteomes" id="UP000433575"/>
    </source>
</evidence>
<dbReference type="SUPFAM" id="SSF55785">
    <property type="entry name" value="PYP-like sensor domain (PAS domain)"/>
    <property type="match status" value="2"/>
</dbReference>
<reference evidence="5 6" key="1">
    <citation type="journal article" date="2019" name="Nat. Med.">
        <title>A library of human gut bacterial isolates paired with longitudinal multiomics data enables mechanistic microbiome research.</title>
        <authorList>
            <person name="Poyet M."/>
            <person name="Groussin M."/>
            <person name="Gibbons S.M."/>
            <person name="Avila-Pacheco J."/>
            <person name="Jiang X."/>
            <person name="Kearney S.M."/>
            <person name="Perrotta A.R."/>
            <person name="Berdy B."/>
            <person name="Zhao S."/>
            <person name="Lieberman T.D."/>
            <person name="Swanson P.K."/>
            <person name="Smith M."/>
            <person name="Roesemann S."/>
            <person name="Alexander J.E."/>
            <person name="Rich S.A."/>
            <person name="Livny J."/>
            <person name="Vlamakis H."/>
            <person name="Clish C."/>
            <person name="Bullock K."/>
            <person name="Deik A."/>
            <person name="Scott J."/>
            <person name="Pierce K.A."/>
            <person name="Xavier R.J."/>
            <person name="Alm E.J."/>
        </authorList>
    </citation>
    <scope>NUCLEOTIDE SEQUENCE [LARGE SCALE GENOMIC DNA]</scope>
    <source>
        <strain evidence="3 5">BIOML-A4</strain>
        <strain evidence="4 6">BIOML-A5</strain>
    </source>
</reference>
<evidence type="ECO:0000259" key="2">
    <source>
        <dbReference type="PROSITE" id="PS50887"/>
    </source>
</evidence>
<dbReference type="CDD" id="cd00130">
    <property type="entry name" value="PAS"/>
    <property type="match status" value="2"/>
</dbReference>
<feature type="domain" description="PAS" evidence="1">
    <location>
        <begin position="127"/>
        <end position="184"/>
    </location>
</feature>
<dbReference type="Gene3D" id="3.30.70.270">
    <property type="match status" value="1"/>
</dbReference>
<dbReference type="PANTHER" id="PTHR44757:SF2">
    <property type="entry name" value="BIOFILM ARCHITECTURE MAINTENANCE PROTEIN MBAA"/>
    <property type="match status" value="1"/>
</dbReference>
<dbReference type="EMBL" id="WKPI01000056">
    <property type="protein sequence ID" value="MSC35101.1"/>
    <property type="molecule type" value="Genomic_DNA"/>
</dbReference>